<dbReference type="KEGG" id="sphe:GFH32_16770"/>
<dbReference type="PIRSF" id="PIRSF018266">
    <property type="entry name" value="FecR"/>
    <property type="match status" value="1"/>
</dbReference>
<dbReference type="Gene3D" id="3.55.50.30">
    <property type="match status" value="1"/>
</dbReference>
<dbReference type="Gene3D" id="2.60.120.1440">
    <property type="match status" value="1"/>
</dbReference>
<evidence type="ECO:0000313" key="4">
    <source>
        <dbReference type="Proteomes" id="UP000326921"/>
    </source>
</evidence>
<protein>
    <submittedName>
        <fullName evidence="3">DUF4974 domain-containing protein</fullName>
    </submittedName>
</protein>
<dbReference type="Pfam" id="PF04773">
    <property type="entry name" value="FecR"/>
    <property type="match status" value="1"/>
</dbReference>
<dbReference type="GO" id="GO:0016989">
    <property type="term" value="F:sigma factor antagonist activity"/>
    <property type="evidence" value="ECO:0007669"/>
    <property type="project" value="TreeGrafter"/>
</dbReference>
<feature type="domain" description="FecR protein" evidence="1">
    <location>
        <begin position="123"/>
        <end position="217"/>
    </location>
</feature>
<gene>
    <name evidence="3" type="ORF">GFH32_16770</name>
</gene>
<organism evidence="3 4">
    <name type="scientific">Sphingobacterium zhuxiongii</name>
    <dbReference type="NCBI Taxonomy" id="2662364"/>
    <lineage>
        <taxon>Bacteria</taxon>
        <taxon>Pseudomonadati</taxon>
        <taxon>Bacteroidota</taxon>
        <taxon>Sphingobacteriia</taxon>
        <taxon>Sphingobacteriales</taxon>
        <taxon>Sphingobacteriaceae</taxon>
        <taxon>Sphingobacterium</taxon>
    </lineage>
</organism>
<sequence>MNHTEEEFLTLLNLALANELTVEQEIRLQLLLEQDPQRMQLYGFLKLSEDTERERLEIEVLYEKSRPNDLPDLIPSKVLPVSPQRLFPWKTSLKIAAAILLIFSFIFLLRQQNTTIRGNWMELSSEKGERKYFKLIDGTEVWLNSDSKLLLKPGYGKEHREMRLLGEGYFSVAKNKALPMKVSVRDVDVNVIGTVFNLRAYPEQGQIVTSLIEGKVKLTLNETKGRKDFVMKPGDRVEIERKEINGEISLAVADSIAIQHTVAFRSVEKKDDKALDALWTENKLVFKADRLPVVVKRLERWYNVPIVIENNLMKEQAFTGVFEEPTCQQVLSLLQKTNKNLKYMMKGDTIIIK</sequence>
<dbReference type="Pfam" id="PF16344">
    <property type="entry name" value="FecR_C"/>
    <property type="match status" value="1"/>
</dbReference>
<keyword evidence="4" id="KW-1185">Reference proteome</keyword>
<dbReference type="InterPro" id="IPR012373">
    <property type="entry name" value="Ferrdict_sens_TM"/>
</dbReference>
<dbReference type="RefSeq" id="WP_153512702.1">
    <property type="nucleotide sequence ID" value="NZ_CP045652.1"/>
</dbReference>
<feature type="domain" description="Protein FecR C-terminal" evidence="2">
    <location>
        <begin position="283"/>
        <end position="352"/>
    </location>
</feature>
<name>A0A5Q0QDH2_9SPHI</name>
<dbReference type="PANTHER" id="PTHR30273">
    <property type="entry name" value="PERIPLASMIC SIGNAL SENSOR AND SIGMA FACTOR ACTIVATOR FECR-RELATED"/>
    <property type="match status" value="1"/>
</dbReference>
<evidence type="ECO:0000313" key="3">
    <source>
        <dbReference type="EMBL" id="QGA27875.1"/>
    </source>
</evidence>
<dbReference type="PANTHER" id="PTHR30273:SF2">
    <property type="entry name" value="PROTEIN FECR"/>
    <property type="match status" value="1"/>
</dbReference>
<dbReference type="EMBL" id="CP045652">
    <property type="protein sequence ID" value="QGA27875.1"/>
    <property type="molecule type" value="Genomic_DNA"/>
</dbReference>
<dbReference type="Proteomes" id="UP000326921">
    <property type="component" value="Chromosome"/>
</dbReference>
<proteinExistence type="predicted"/>
<dbReference type="AlphaFoldDB" id="A0A5Q0QDH2"/>
<dbReference type="InterPro" id="IPR032508">
    <property type="entry name" value="FecR_C"/>
</dbReference>
<reference evidence="3 4" key="1">
    <citation type="submission" date="2019-10" db="EMBL/GenBank/DDBJ databases">
        <authorList>
            <person name="Dong K."/>
        </authorList>
    </citation>
    <scope>NUCLEOTIDE SEQUENCE [LARGE SCALE GENOMIC DNA]</scope>
    <source>
        <strain evidence="4">dk4302</strain>
    </source>
</reference>
<evidence type="ECO:0000259" key="1">
    <source>
        <dbReference type="Pfam" id="PF04773"/>
    </source>
</evidence>
<accession>A0A5Q0QDH2</accession>
<dbReference type="InterPro" id="IPR006860">
    <property type="entry name" value="FecR"/>
</dbReference>
<evidence type="ECO:0000259" key="2">
    <source>
        <dbReference type="Pfam" id="PF16344"/>
    </source>
</evidence>